<keyword evidence="10" id="KW-0472">Membrane</keyword>
<reference evidence="15" key="1">
    <citation type="submission" date="2025-08" db="UniProtKB">
        <authorList>
            <consortium name="RefSeq"/>
        </authorList>
    </citation>
    <scope>IDENTIFICATION</scope>
</reference>
<evidence type="ECO:0000256" key="12">
    <source>
        <dbReference type="ARBA" id="ARBA00023303"/>
    </source>
</evidence>
<keyword evidence="5" id="KW-0812">Transmembrane</keyword>
<keyword evidence="2" id="KW-0813">Transport</keyword>
<keyword evidence="9" id="KW-0406">Ion transport</keyword>
<feature type="signal peptide" evidence="13">
    <location>
        <begin position="1"/>
        <end position="19"/>
    </location>
</feature>
<keyword evidence="4" id="KW-0433">Leucine-rich repeat</keyword>
<dbReference type="SUPFAM" id="SSF52058">
    <property type="entry name" value="L domain-like"/>
    <property type="match status" value="1"/>
</dbReference>
<proteinExistence type="predicted"/>
<dbReference type="PANTHER" id="PTHR46473:SF10">
    <property type="entry name" value="LD45603P-RELATED"/>
    <property type="match status" value="1"/>
</dbReference>
<evidence type="ECO:0000313" key="15">
    <source>
        <dbReference type="RefSeq" id="XP_014676499.1"/>
    </source>
</evidence>
<dbReference type="InterPro" id="IPR001611">
    <property type="entry name" value="Leu-rich_rpt"/>
</dbReference>
<dbReference type="Pfam" id="PF00560">
    <property type="entry name" value="LRR_1"/>
    <property type="match status" value="1"/>
</dbReference>
<dbReference type="SMART" id="SM00369">
    <property type="entry name" value="LRR_TYP"/>
    <property type="match status" value="5"/>
</dbReference>
<keyword evidence="8" id="KW-1133">Transmembrane helix</keyword>
<evidence type="ECO:0000256" key="2">
    <source>
        <dbReference type="ARBA" id="ARBA00022448"/>
    </source>
</evidence>
<keyword evidence="6 13" id="KW-0732">Signal</keyword>
<sequence length="272" mass="29563">MCKLVILLVAAVVIAVTRANHPCPVIGGGCTCERILHDYPYITCDGQHTTSEHAFDVLAALPRNILYGRIELLGFEDMHEVPSLAFDGFKFGNGWITIHDSHDQGMAPLLYDDSFAGTERLEVLILSRLRLTAVPAVIFPSIGDTLETLSLAGNAITILHREAFAALQHGHLLHLDLAENNLRNIHPWALTGLPDLHTLDLTSAGIDILHPGTFSDAWQLEILKLAGNSLVSLQPGVFAGLHHVEHLDFSGSQIAWVGPGAFDDTEGILRVD</sequence>
<evidence type="ECO:0000256" key="11">
    <source>
        <dbReference type="ARBA" id="ARBA00023157"/>
    </source>
</evidence>
<dbReference type="RefSeq" id="XP_014676499.1">
    <property type="nucleotide sequence ID" value="XM_014821013.1"/>
</dbReference>
<evidence type="ECO:0000256" key="10">
    <source>
        <dbReference type="ARBA" id="ARBA00023136"/>
    </source>
</evidence>
<evidence type="ECO:0000256" key="4">
    <source>
        <dbReference type="ARBA" id="ARBA00022614"/>
    </source>
</evidence>
<evidence type="ECO:0000256" key="5">
    <source>
        <dbReference type="ARBA" id="ARBA00022692"/>
    </source>
</evidence>
<dbReference type="PANTHER" id="PTHR46473">
    <property type="entry name" value="GH08155P"/>
    <property type="match status" value="1"/>
</dbReference>
<gene>
    <name evidence="15" type="primary">LOC106816409</name>
</gene>
<organism evidence="14 15">
    <name type="scientific">Priapulus caudatus</name>
    <name type="common">Priapulid worm</name>
    <dbReference type="NCBI Taxonomy" id="37621"/>
    <lineage>
        <taxon>Eukaryota</taxon>
        <taxon>Metazoa</taxon>
        <taxon>Ecdysozoa</taxon>
        <taxon>Scalidophora</taxon>
        <taxon>Priapulida</taxon>
        <taxon>Priapulimorpha</taxon>
        <taxon>Priapulimorphida</taxon>
        <taxon>Priapulidae</taxon>
        <taxon>Priapulus</taxon>
    </lineage>
</organism>
<keyword evidence="7" id="KW-0677">Repeat</keyword>
<evidence type="ECO:0000256" key="13">
    <source>
        <dbReference type="SAM" id="SignalP"/>
    </source>
</evidence>
<evidence type="ECO:0000256" key="9">
    <source>
        <dbReference type="ARBA" id="ARBA00023065"/>
    </source>
</evidence>
<keyword evidence="14" id="KW-1185">Reference proteome</keyword>
<evidence type="ECO:0000256" key="3">
    <source>
        <dbReference type="ARBA" id="ARBA00022475"/>
    </source>
</evidence>
<evidence type="ECO:0000256" key="1">
    <source>
        <dbReference type="ARBA" id="ARBA00004162"/>
    </source>
</evidence>
<dbReference type="InterPro" id="IPR051432">
    <property type="entry name" value="KCNMA1_auxiliary"/>
</dbReference>
<keyword evidence="11" id="KW-1015">Disulfide bond</keyword>
<dbReference type="Gene3D" id="3.80.10.10">
    <property type="entry name" value="Ribonuclease Inhibitor"/>
    <property type="match status" value="1"/>
</dbReference>
<protein>
    <submittedName>
        <fullName evidence="15">Leucine-rich repeat-containing protein 4C-like</fullName>
    </submittedName>
</protein>
<dbReference type="InterPro" id="IPR003591">
    <property type="entry name" value="Leu-rich_rpt_typical-subtyp"/>
</dbReference>
<comment type="subcellular location">
    <subcellularLocation>
        <location evidence="1">Cell membrane</location>
        <topology evidence="1">Single-pass membrane protein</topology>
    </subcellularLocation>
</comment>
<dbReference type="Proteomes" id="UP000695022">
    <property type="component" value="Unplaced"/>
</dbReference>
<dbReference type="GeneID" id="106816409"/>
<evidence type="ECO:0000256" key="7">
    <source>
        <dbReference type="ARBA" id="ARBA00022737"/>
    </source>
</evidence>
<feature type="chain" id="PRO_5045270802" evidence="13">
    <location>
        <begin position="20"/>
        <end position="272"/>
    </location>
</feature>
<dbReference type="InterPro" id="IPR032675">
    <property type="entry name" value="LRR_dom_sf"/>
</dbReference>
<dbReference type="Pfam" id="PF13855">
    <property type="entry name" value="LRR_8"/>
    <property type="match status" value="1"/>
</dbReference>
<evidence type="ECO:0000256" key="8">
    <source>
        <dbReference type="ARBA" id="ARBA00022989"/>
    </source>
</evidence>
<evidence type="ECO:0000256" key="6">
    <source>
        <dbReference type="ARBA" id="ARBA00022729"/>
    </source>
</evidence>
<evidence type="ECO:0000313" key="14">
    <source>
        <dbReference type="Proteomes" id="UP000695022"/>
    </source>
</evidence>
<keyword evidence="3" id="KW-1003">Cell membrane</keyword>
<accession>A0ABM1EWC8</accession>
<keyword evidence="12" id="KW-0407">Ion channel</keyword>
<name>A0ABM1EWC8_PRICU</name>
<dbReference type="PROSITE" id="PS51257">
    <property type="entry name" value="PROKAR_LIPOPROTEIN"/>
    <property type="match status" value="1"/>
</dbReference>